<dbReference type="EMBL" id="IACI01083173">
    <property type="protein sequence ID" value="LAA30125.1"/>
    <property type="molecule type" value="Transcribed_RNA"/>
</dbReference>
<dbReference type="AlphaFoldDB" id="A0A2H6NDF8"/>
<reference evidence="1" key="2">
    <citation type="submission" date="2017-12" db="EMBL/GenBank/DDBJ databases">
        <title>Coralsnake Venomics: Analyses of Venom Gland Transcriptomes and Proteomes of Six Brazilian Taxa.</title>
        <authorList>
            <person name="Aird S.D."/>
            <person name="Jorge da Silva N."/>
            <person name="Qiu L."/>
            <person name="Villar-Briones A."/>
            <person name="Aparecida-Saddi V."/>
            <person name="Campos-Telles M.P."/>
            <person name="Grau M."/>
            <person name="Mikheyev A.S."/>
        </authorList>
    </citation>
    <scope>NUCLEOTIDE SEQUENCE</scope>
    <source>
        <tissue evidence="1">Venom_gland</tissue>
    </source>
</reference>
<accession>A0A2H6NDF8</accession>
<evidence type="ECO:0000313" key="1">
    <source>
        <dbReference type="EMBL" id="LAA30128.1"/>
    </source>
</evidence>
<dbReference type="EMBL" id="IACI01083174">
    <property type="protein sequence ID" value="LAA30128.1"/>
    <property type="molecule type" value="Transcribed_RNA"/>
</dbReference>
<proteinExistence type="predicted"/>
<sequence>MMSVCMYLRRHMPWQWREEVFCIETTAWYPLFPEELNRGRNGKYLQDRKTARNVLETEEKSHRCGMQRFCLWTSAETSPDGTGIRSAGSSWLTYCPELLKDGRRHSVLILTALPANLVT</sequence>
<name>A0A2H6NDF8_9SAUR</name>
<protein>
    <submittedName>
        <fullName evidence="1">Uncharacterized protein</fullName>
    </submittedName>
</protein>
<organism evidence="1">
    <name type="scientific">Micrurus carvalhoi</name>
    <dbReference type="NCBI Taxonomy" id="3147026"/>
    <lineage>
        <taxon>Eukaryota</taxon>
        <taxon>Metazoa</taxon>
        <taxon>Chordata</taxon>
        <taxon>Craniata</taxon>
        <taxon>Vertebrata</taxon>
        <taxon>Euteleostomi</taxon>
        <taxon>Lepidosauria</taxon>
        <taxon>Squamata</taxon>
        <taxon>Bifurcata</taxon>
        <taxon>Unidentata</taxon>
        <taxon>Episquamata</taxon>
        <taxon>Toxicofera</taxon>
        <taxon>Serpentes</taxon>
        <taxon>Colubroidea</taxon>
        <taxon>Elapidae</taxon>
        <taxon>Elapinae</taxon>
        <taxon>Micrurus</taxon>
    </lineage>
</organism>
<reference evidence="1" key="1">
    <citation type="submission" date="2017-07" db="EMBL/GenBank/DDBJ databases">
        <authorList>
            <person name="Mikheyev A."/>
            <person name="Grau M."/>
        </authorList>
    </citation>
    <scope>NUCLEOTIDE SEQUENCE</scope>
    <source>
        <tissue evidence="1">Venom_gland</tissue>
    </source>
</reference>